<keyword evidence="2" id="KW-1185">Reference proteome</keyword>
<dbReference type="RefSeq" id="WP_218604269.1">
    <property type="nucleotide sequence ID" value="NZ_JADQDJ010000204.1"/>
</dbReference>
<protein>
    <submittedName>
        <fullName evidence="1">Uncharacterized protein</fullName>
    </submittedName>
</protein>
<sequence length="144" mass="15587">MREPTPETLRRAARWQPAAPDPLDRLASAATLDMARLGPRFTDVDAGIWVDFTLHAALRDPLCVAVLRAVCDEAMRTLVASTFGTPARADGIHLVRDGRAAHGSRLYCVARIAVTPDDLVAAAAEIRDERDEVVAHASAGYRLC</sequence>
<gene>
    <name evidence="1" type="ORF">I4I81_06320</name>
</gene>
<dbReference type="Proteomes" id="UP000694287">
    <property type="component" value="Unassembled WGS sequence"/>
</dbReference>
<reference evidence="1 2" key="1">
    <citation type="submission" date="2020-11" db="EMBL/GenBank/DDBJ databases">
        <title>Pseudonocardia abyssalis sp. nov. and Pseudonocardia oceani sp. nov., description and phylogenomic analysis of two novel actinomycetes isolated from the deep Southern Ocean.</title>
        <authorList>
            <person name="Parra J."/>
        </authorList>
    </citation>
    <scope>NUCLEOTIDE SEQUENCE [LARGE SCALE GENOMIC DNA]</scope>
    <source>
        <strain evidence="1 2">KRD-168</strain>
    </source>
</reference>
<accession>A0ABS6UNN5</accession>
<dbReference type="EMBL" id="JADQDK010000001">
    <property type="protein sequence ID" value="MBW0133866.1"/>
    <property type="molecule type" value="Genomic_DNA"/>
</dbReference>
<name>A0ABS6UNN5_9PSEU</name>
<evidence type="ECO:0000313" key="2">
    <source>
        <dbReference type="Proteomes" id="UP000694287"/>
    </source>
</evidence>
<comment type="caution">
    <text evidence="1">The sequence shown here is derived from an EMBL/GenBank/DDBJ whole genome shotgun (WGS) entry which is preliminary data.</text>
</comment>
<organism evidence="1 2">
    <name type="scientific">Pseudonocardia abyssalis</name>
    <dbReference type="NCBI Taxonomy" id="2792008"/>
    <lineage>
        <taxon>Bacteria</taxon>
        <taxon>Bacillati</taxon>
        <taxon>Actinomycetota</taxon>
        <taxon>Actinomycetes</taxon>
        <taxon>Pseudonocardiales</taxon>
        <taxon>Pseudonocardiaceae</taxon>
        <taxon>Pseudonocardia</taxon>
    </lineage>
</organism>
<proteinExistence type="predicted"/>
<evidence type="ECO:0000313" key="1">
    <source>
        <dbReference type="EMBL" id="MBW0133866.1"/>
    </source>
</evidence>